<accession>A0A1S7LCX8</accession>
<organism evidence="1">
    <name type="scientific">Magnetococcus massalia (strain MO-1)</name>
    <dbReference type="NCBI Taxonomy" id="451514"/>
    <lineage>
        <taxon>Bacteria</taxon>
        <taxon>Pseudomonadati</taxon>
        <taxon>Pseudomonadota</taxon>
        <taxon>Magnetococcia</taxon>
        <taxon>Magnetococcales</taxon>
        <taxon>Magnetococcaceae</taxon>
        <taxon>Magnetococcus</taxon>
    </lineage>
</organism>
<sequence length="193" mass="21860">MLFLIPLGISTSVGVGLAYFMANRDSKKTVEKGDGLLKRLVKPTPLDIEILDEVLIEEQVVTLASEDVILDNRFGNHNIISEHDFSRTADIKLEITAGKDSSMGSHSKLLTFLETKANHMMSQRIGGTSGTRIQRRVQLRFVAVQNQRTHYRIHWKQSTYRGLFVVRVGSRQLELPFLATYGLYHEVESLECN</sequence>
<reference evidence="1" key="1">
    <citation type="submission" date="2015-04" db="EMBL/GenBank/DDBJ databases">
        <authorList>
            <person name="Syromyatnikov M.Y."/>
            <person name="Popov V.N."/>
        </authorList>
    </citation>
    <scope>NUCLEOTIDE SEQUENCE</scope>
    <source>
        <strain evidence="1">MO-1</strain>
    </source>
</reference>
<evidence type="ECO:0000313" key="1">
    <source>
        <dbReference type="EMBL" id="CRH04735.1"/>
    </source>
</evidence>
<gene>
    <name evidence="1" type="ORF">MAGMO_0531</name>
</gene>
<dbReference type="EMBL" id="LO017727">
    <property type="protein sequence ID" value="CRH04735.1"/>
    <property type="molecule type" value="Genomic_DNA"/>
</dbReference>
<proteinExistence type="predicted"/>
<name>A0A1S7LCX8_MAGMO</name>
<protein>
    <submittedName>
        <fullName evidence="1">Uncharacterized protein</fullName>
    </submittedName>
</protein>
<dbReference type="AlphaFoldDB" id="A0A1S7LCX8"/>